<reference evidence="2" key="1">
    <citation type="journal article" date="2019" name="Int. J. Syst. Evol. Microbiol.">
        <title>The Global Catalogue of Microorganisms (GCM) 10K type strain sequencing project: providing services to taxonomists for standard genome sequencing and annotation.</title>
        <authorList>
            <consortium name="The Broad Institute Genomics Platform"/>
            <consortium name="The Broad Institute Genome Sequencing Center for Infectious Disease"/>
            <person name="Wu L."/>
            <person name="Ma J."/>
        </authorList>
    </citation>
    <scope>NUCLEOTIDE SEQUENCE [LARGE SCALE GENOMIC DNA]</scope>
    <source>
        <strain evidence="2">KCTC 42808</strain>
    </source>
</reference>
<comment type="caution">
    <text evidence="1">The sequence shown here is derived from an EMBL/GenBank/DDBJ whole genome shotgun (WGS) entry which is preliminary data.</text>
</comment>
<organism evidence="1 2">
    <name type="scientific">Lacinutrix gracilariae</name>
    <dbReference type="NCBI Taxonomy" id="1747198"/>
    <lineage>
        <taxon>Bacteria</taxon>
        <taxon>Pseudomonadati</taxon>
        <taxon>Bacteroidota</taxon>
        <taxon>Flavobacteriia</taxon>
        <taxon>Flavobacteriales</taxon>
        <taxon>Flavobacteriaceae</taxon>
        <taxon>Lacinutrix</taxon>
    </lineage>
</organism>
<keyword evidence="2" id="KW-1185">Reference proteome</keyword>
<dbReference type="Proteomes" id="UP001597467">
    <property type="component" value="Unassembled WGS sequence"/>
</dbReference>
<name>A0ABW5K2U3_9FLAO</name>
<accession>A0ABW5K2U3</accession>
<dbReference type="PROSITE" id="PS51257">
    <property type="entry name" value="PROKAR_LIPOPROTEIN"/>
    <property type="match status" value="1"/>
</dbReference>
<dbReference type="EMBL" id="JBHULM010000011">
    <property type="protein sequence ID" value="MFD2542166.1"/>
    <property type="molecule type" value="Genomic_DNA"/>
</dbReference>
<gene>
    <name evidence="1" type="ORF">ACFSSB_07540</name>
</gene>
<protein>
    <recommendedName>
        <fullName evidence="3">Lipoprotein</fullName>
    </recommendedName>
</protein>
<proteinExistence type="predicted"/>
<evidence type="ECO:0008006" key="3">
    <source>
        <dbReference type="Google" id="ProtNLM"/>
    </source>
</evidence>
<evidence type="ECO:0000313" key="1">
    <source>
        <dbReference type="EMBL" id="MFD2542166.1"/>
    </source>
</evidence>
<sequence length="125" mass="14460">MKKLFILFILVIQSCSLLQDNNGIEVTIKNNSKHPITDIQCYTSEKLETLQIPNIEANKTVSKFLSMKKNKQDGNYILEYVDANKKKRIKKEGYYTNGSSLNKWITFSIEKDTILVTYSKPSLIY</sequence>
<dbReference type="RefSeq" id="WP_379902712.1">
    <property type="nucleotide sequence ID" value="NZ_JBHULM010000011.1"/>
</dbReference>
<evidence type="ECO:0000313" key="2">
    <source>
        <dbReference type="Proteomes" id="UP001597467"/>
    </source>
</evidence>